<gene>
    <name evidence="2" type="ORF">THSYN_24070</name>
</gene>
<dbReference type="Proteomes" id="UP000232638">
    <property type="component" value="Chromosome"/>
</dbReference>
<keyword evidence="1" id="KW-0802">TPR repeat</keyword>
<evidence type="ECO:0000313" key="3">
    <source>
        <dbReference type="Proteomes" id="UP000232638"/>
    </source>
</evidence>
<dbReference type="InterPro" id="IPR011990">
    <property type="entry name" value="TPR-like_helical_dom_sf"/>
</dbReference>
<feature type="repeat" description="TPR" evidence="1">
    <location>
        <begin position="183"/>
        <end position="216"/>
    </location>
</feature>
<dbReference type="Pfam" id="PF13469">
    <property type="entry name" value="Sulfotransfer_3"/>
    <property type="match status" value="1"/>
</dbReference>
<name>A0A2K8UDS5_9GAMM</name>
<dbReference type="SUPFAM" id="SSF48452">
    <property type="entry name" value="TPR-like"/>
    <property type="match status" value="2"/>
</dbReference>
<dbReference type="AlphaFoldDB" id="A0A2K8UDS5"/>
<dbReference type="PROSITE" id="PS50005">
    <property type="entry name" value="TPR"/>
    <property type="match status" value="3"/>
</dbReference>
<dbReference type="EMBL" id="CP020370">
    <property type="protein sequence ID" value="AUB83726.1"/>
    <property type="molecule type" value="Genomic_DNA"/>
</dbReference>
<evidence type="ECO:0000313" key="2">
    <source>
        <dbReference type="EMBL" id="AUB83726.1"/>
    </source>
</evidence>
<dbReference type="Pfam" id="PF13432">
    <property type="entry name" value="TPR_16"/>
    <property type="match status" value="2"/>
</dbReference>
<dbReference type="SMART" id="SM00028">
    <property type="entry name" value="TPR"/>
    <property type="match status" value="7"/>
</dbReference>
<dbReference type="SUPFAM" id="SSF52540">
    <property type="entry name" value="P-loop containing nucleoside triphosphate hydrolases"/>
    <property type="match status" value="1"/>
</dbReference>
<dbReference type="InterPro" id="IPR019734">
    <property type="entry name" value="TPR_rpt"/>
</dbReference>
<dbReference type="InterPro" id="IPR027417">
    <property type="entry name" value="P-loop_NTPase"/>
</dbReference>
<dbReference type="PANTHER" id="PTHR44998">
    <property type="match status" value="1"/>
</dbReference>
<reference evidence="2 3" key="1">
    <citation type="submission" date="2017-03" db="EMBL/GenBank/DDBJ databases">
        <title>Complete genome sequence of Candidatus 'Thiodictyon syntrophicum' sp. nov. strain Cad16T, a photolithoautotroph purple sulfur bacterium isolated from an alpine meromictic lake.</title>
        <authorList>
            <person name="Luedin S.M."/>
            <person name="Pothier J.F."/>
            <person name="Danza F."/>
            <person name="Storelli N."/>
            <person name="Wittwer M."/>
            <person name="Tonolla M."/>
        </authorList>
    </citation>
    <scope>NUCLEOTIDE SEQUENCE [LARGE SCALE GENOMIC DNA]</scope>
    <source>
        <strain evidence="2 3">Cad16T</strain>
    </source>
</reference>
<evidence type="ECO:0000256" key="1">
    <source>
        <dbReference type="PROSITE-ProRule" id="PRU00339"/>
    </source>
</evidence>
<accession>A0A2K8UDS5</accession>
<dbReference type="Pfam" id="PF13181">
    <property type="entry name" value="TPR_8"/>
    <property type="match status" value="2"/>
</dbReference>
<protein>
    <submittedName>
        <fullName evidence="2">Uncharacterized protein</fullName>
    </submittedName>
</protein>
<proteinExistence type="predicted"/>
<keyword evidence="3" id="KW-1185">Reference proteome</keyword>
<feature type="repeat" description="TPR" evidence="1">
    <location>
        <begin position="149"/>
        <end position="182"/>
    </location>
</feature>
<dbReference type="Gene3D" id="1.25.40.10">
    <property type="entry name" value="Tetratricopeptide repeat domain"/>
    <property type="match status" value="2"/>
</dbReference>
<sequence>MAQGGLMAVPKDLAGLLRQADQLRNTGRLREAETLCRRLLQAEPGLAPAWECLALIAHGAGQAAQAAELMAKAAAAAPQVASYRRNLCELFRRLGRLDEALAAGREAVRLAPADAVAHYNLGIALDDHGDLAEARAVYERAVVLDPGHNLAWNNLGSVRNRLGDEAAALAAYRQAAAIDPRHAEAQNNIAAILIDRGELDEAKERLRAAIDARPDFLEAHQNISTLTRYTADDPHYRFLEEQLAVRDRLEPEQRLRLLFALGKAREDLGRYDLALIAYREANRLKRATLAFDEERSERLCQALIAACSADTCRPDPASPADPTPIFIVGMPRSGTTLLEQVLSSHPDCHGAGELKDFHAVVKAHPKVGEMDQAAQWVPRLTDEDFRDIGAAYLERLRGHHAGARRITDKMPGNFHYLGFIHRALPGARVIHSMRDPMDSCWSNFTRLFNDTMEFAYDLGDVGRYYNRYLQMMQHWDRVLPAGVLLHLHYEAMVADLEGQARRVIAHVGLPWDDACLRFHENRRPVRTASVAQVRKPIYSSSVGRWRAYPDGLLVLREIVGDDYPHGLGGDAAGRRSAGDPAV</sequence>
<dbReference type="Gene3D" id="3.40.50.300">
    <property type="entry name" value="P-loop containing nucleotide triphosphate hydrolases"/>
    <property type="match status" value="1"/>
</dbReference>
<dbReference type="PANTHER" id="PTHR44998:SF1">
    <property type="entry name" value="UDP-N-ACETYLGLUCOSAMINE--PEPTIDE N-ACETYLGLUCOSAMINYLTRANSFERASE 110 KDA SUBUNIT"/>
    <property type="match status" value="1"/>
</dbReference>
<dbReference type="KEGG" id="tsy:THSYN_24070"/>
<feature type="repeat" description="TPR" evidence="1">
    <location>
        <begin position="115"/>
        <end position="148"/>
    </location>
</feature>
<organism evidence="2 3">
    <name type="scientific">Candidatus Thiodictyon syntrophicum</name>
    <dbReference type="NCBI Taxonomy" id="1166950"/>
    <lineage>
        <taxon>Bacteria</taxon>
        <taxon>Pseudomonadati</taxon>
        <taxon>Pseudomonadota</taxon>
        <taxon>Gammaproteobacteria</taxon>
        <taxon>Chromatiales</taxon>
        <taxon>Chromatiaceae</taxon>
        <taxon>Thiodictyon</taxon>
    </lineage>
</organism>